<dbReference type="Proteomes" id="UP000664882">
    <property type="component" value="Unassembled WGS sequence"/>
</dbReference>
<keyword evidence="3" id="KW-1185">Reference proteome</keyword>
<proteinExistence type="predicted"/>
<dbReference type="CDD" id="cd04301">
    <property type="entry name" value="NAT_SF"/>
    <property type="match status" value="1"/>
</dbReference>
<feature type="domain" description="N-acetyltransferase" evidence="1">
    <location>
        <begin position="1"/>
        <end position="128"/>
    </location>
</feature>
<reference evidence="2 3" key="1">
    <citation type="submission" date="2021-03" db="EMBL/GenBank/DDBJ databases">
        <title>Oceanisphaera sp. nov., isolated from the intestine.</title>
        <authorList>
            <person name="Zhao L.-H."/>
            <person name="Shi L.-F."/>
        </authorList>
    </citation>
    <scope>NUCLEOTIDE SEQUENCE [LARGE SCALE GENOMIC DNA]</scope>
    <source>
        <strain evidence="2 3">DM8</strain>
    </source>
</reference>
<gene>
    <name evidence="2" type="ORF">J3U76_08270</name>
</gene>
<sequence length="128" mass="14591">MRLTVHRLAHIPEQYCHHVNLILQGHKLPEQAMFYLATFNDKAVALAWLQHHKAQQTPQLNFIAVRDITRRRGIGQELLRQIKQDAHANGHPHISCHIQQAPGVQQNDLVAFLTSQGFNAQTTLLSCH</sequence>
<comment type="caution">
    <text evidence="2">The sequence shown here is derived from an EMBL/GenBank/DDBJ whole genome shotgun (WGS) entry which is preliminary data.</text>
</comment>
<dbReference type="InterPro" id="IPR000182">
    <property type="entry name" value="GNAT_dom"/>
</dbReference>
<dbReference type="Pfam" id="PF12568">
    <property type="entry name" value="PanZ"/>
    <property type="match status" value="1"/>
</dbReference>
<name>A0ABS3NGA6_9GAMM</name>
<evidence type="ECO:0000313" key="2">
    <source>
        <dbReference type="EMBL" id="MBO1519619.1"/>
    </source>
</evidence>
<dbReference type="RefSeq" id="WP_208005495.1">
    <property type="nucleotide sequence ID" value="NZ_JAGDFX010000008.1"/>
</dbReference>
<dbReference type="InterPro" id="IPR016181">
    <property type="entry name" value="Acyl_CoA_acyltransferase"/>
</dbReference>
<organism evidence="2 3">
    <name type="scientific">Oceanisphaera pacifica</name>
    <dbReference type="NCBI Taxonomy" id="2818389"/>
    <lineage>
        <taxon>Bacteria</taxon>
        <taxon>Pseudomonadati</taxon>
        <taxon>Pseudomonadota</taxon>
        <taxon>Gammaproteobacteria</taxon>
        <taxon>Aeromonadales</taxon>
        <taxon>Aeromonadaceae</taxon>
        <taxon>Oceanisphaera</taxon>
    </lineage>
</organism>
<dbReference type="SUPFAM" id="SSF55729">
    <property type="entry name" value="Acyl-CoA N-acyltransferases (Nat)"/>
    <property type="match status" value="1"/>
</dbReference>
<dbReference type="EMBL" id="JAGDFX010000008">
    <property type="protein sequence ID" value="MBO1519619.1"/>
    <property type="molecule type" value="Genomic_DNA"/>
</dbReference>
<evidence type="ECO:0000259" key="1">
    <source>
        <dbReference type="PROSITE" id="PS51186"/>
    </source>
</evidence>
<dbReference type="InterPro" id="IPR040448">
    <property type="entry name" value="PanZ_GNAT"/>
</dbReference>
<accession>A0ABS3NGA6</accession>
<dbReference type="Gene3D" id="3.40.630.30">
    <property type="match status" value="1"/>
</dbReference>
<protein>
    <submittedName>
        <fullName evidence="2">Acetyl-CoA sensor PanZ family protein</fullName>
    </submittedName>
</protein>
<dbReference type="PROSITE" id="PS51186">
    <property type="entry name" value="GNAT"/>
    <property type="match status" value="1"/>
</dbReference>
<evidence type="ECO:0000313" key="3">
    <source>
        <dbReference type="Proteomes" id="UP000664882"/>
    </source>
</evidence>